<evidence type="ECO:0000256" key="2">
    <source>
        <dbReference type="ARBA" id="ARBA00022723"/>
    </source>
</evidence>
<dbReference type="SUPFAM" id="SSF53927">
    <property type="entry name" value="Cytidine deaminase-like"/>
    <property type="match status" value="1"/>
</dbReference>
<evidence type="ECO:0000313" key="9">
    <source>
        <dbReference type="Proteomes" id="UP000823913"/>
    </source>
</evidence>
<feature type="binding site" evidence="6">
    <location>
        <position position="84"/>
    </location>
    <ligand>
        <name>Zn(2+)</name>
        <dbReference type="ChEBI" id="CHEBI:29105"/>
        <note>catalytic</note>
    </ligand>
</feature>
<dbReference type="GO" id="GO:0052717">
    <property type="term" value="F:tRNA-specific adenosine-34 deaminase activity"/>
    <property type="evidence" value="ECO:0007669"/>
    <property type="project" value="UniProtKB-UniRule"/>
</dbReference>
<feature type="binding site" evidence="6">
    <location>
        <position position="81"/>
    </location>
    <ligand>
        <name>Zn(2+)</name>
        <dbReference type="ChEBI" id="CHEBI:29105"/>
        <note>catalytic</note>
    </ligand>
</feature>
<keyword evidence="2 6" id="KW-0479">Metal-binding</keyword>
<dbReference type="EMBL" id="DVHK01000066">
    <property type="protein sequence ID" value="HIR66959.1"/>
    <property type="molecule type" value="Genomic_DNA"/>
</dbReference>
<evidence type="ECO:0000256" key="4">
    <source>
        <dbReference type="ARBA" id="ARBA00022833"/>
    </source>
</evidence>
<dbReference type="InterPro" id="IPR016193">
    <property type="entry name" value="Cytidine_deaminase-like"/>
</dbReference>
<dbReference type="AlphaFoldDB" id="A0A9D1E6G7"/>
<comment type="cofactor">
    <cofactor evidence="6">
        <name>Zn(2+)</name>
        <dbReference type="ChEBI" id="CHEBI:29105"/>
    </cofactor>
    <text evidence="6">Binds 1 zinc ion per subunit.</text>
</comment>
<keyword evidence="3 6" id="KW-0378">Hydrolase</keyword>
<dbReference type="CDD" id="cd01285">
    <property type="entry name" value="nucleoside_deaminase"/>
    <property type="match status" value="1"/>
</dbReference>
<dbReference type="InterPro" id="IPR002125">
    <property type="entry name" value="CMP_dCMP_dom"/>
</dbReference>
<sequence length="160" mass="17923">MKNKFMKSALKCAQKAYEEGEVPIGAVVVLDGKVIARGHNRRTRRQMATAHAEIEAIEKACKKLKSWRIPECELYVTLEPCPMCMGAALNARIKKIYFGAYEDKGRSLTNQIAGANLLNHKIDVEGGVMEEECRAILSDFFSSMRAREKAKKQTGDDEAR</sequence>
<organism evidence="8 9">
    <name type="scientific">Candidatus Coproplasma avicola</name>
    <dbReference type="NCBI Taxonomy" id="2840744"/>
    <lineage>
        <taxon>Bacteria</taxon>
        <taxon>Bacillati</taxon>
        <taxon>Bacillota</taxon>
        <taxon>Clostridia</taxon>
        <taxon>Eubacteriales</taxon>
        <taxon>Candidatus Coproplasma</taxon>
    </lineage>
</organism>
<dbReference type="PANTHER" id="PTHR11079">
    <property type="entry name" value="CYTOSINE DEAMINASE FAMILY MEMBER"/>
    <property type="match status" value="1"/>
</dbReference>
<evidence type="ECO:0000256" key="5">
    <source>
        <dbReference type="ARBA" id="ARBA00048045"/>
    </source>
</evidence>
<evidence type="ECO:0000256" key="3">
    <source>
        <dbReference type="ARBA" id="ARBA00022801"/>
    </source>
</evidence>
<dbReference type="PROSITE" id="PS51747">
    <property type="entry name" value="CYT_DCMP_DEAMINASES_2"/>
    <property type="match status" value="1"/>
</dbReference>
<comment type="similarity">
    <text evidence="6">Belongs to the cytidine and deoxycytidylate deaminase family.</text>
</comment>
<reference evidence="8" key="1">
    <citation type="submission" date="2020-10" db="EMBL/GenBank/DDBJ databases">
        <authorList>
            <person name="Gilroy R."/>
        </authorList>
    </citation>
    <scope>NUCLEOTIDE SEQUENCE</scope>
    <source>
        <strain evidence="8">ChiW16-3235</strain>
    </source>
</reference>
<dbReference type="InterPro" id="IPR058535">
    <property type="entry name" value="MafB19-deam"/>
</dbReference>
<name>A0A9D1E6G7_9FIRM</name>
<reference evidence="8" key="2">
    <citation type="journal article" date="2021" name="PeerJ">
        <title>Extensive microbial diversity within the chicken gut microbiome revealed by metagenomics and culture.</title>
        <authorList>
            <person name="Gilroy R."/>
            <person name="Ravi A."/>
            <person name="Getino M."/>
            <person name="Pursley I."/>
            <person name="Horton D.L."/>
            <person name="Alikhan N.F."/>
            <person name="Baker D."/>
            <person name="Gharbi K."/>
            <person name="Hall N."/>
            <person name="Watson M."/>
            <person name="Adriaenssens E.M."/>
            <person name="Foster-Nyarko E."/>
            <person name="Jarju S."/>
            <person name="Secka A."/>
            <person name="Antonio M."/>
            <person name="Oren A."/>
            <person name="Chaudhuri R.R."/>
            <person name="La Ragione R."/>
            <person name="Hildebrand F."/>
            <person name="Pallen M.J."/>
        </authorList>
    </citation>
    <scope>NUCLEOTIDE SEQUENCE</scope>
    <source>
        <strain evidence="8">ChiW16-3235</strain>
    </source>
</reference>
<dbReference type="InterPro" id="IPR028883">
    <property type="entry name" value="tRNA_aden_deaminase"/>
</dbReference>
<dbReference type="PANTHER" id="PTHR11079:SF202">
    <property type="entry name" value="TRNA-SPECIFIC ADENOSINE DEAMINASE"/>
    <property type="match status" value="1"/>
</dbReference>
<feature type="active site" description="Proton donor" evidence="6">
    <location>
        <position position="53"/>
    </location>
</feature>
<keyword evidence="1 6" id="KW-0819">tRNA processing</keyword>
<dbReference type="Proteomes" id="UP000823913">
    <property type="component" value="Unassembled WGS sequence"/>
</dbReference>
<dbReference type="HAMAP" id="MF_00972">
    <property type="entry name" value="tRNA_aden_deaminase"/>
    <property type="match status" value="1"/>
</dbReference>
<dbReference type="Pfam" id="PF14437">
    <property type="entry name" value="MafB19-deam"/>
    <property type="match status" value="1"/>
</dbReference>
<protein>
    <recommendedName>
        <fullName evidence="6">tRNA-specific adenosine deaminase</fullName>
        <ecNumber evidence="6">3.5.4.33</ecNumber>
    </recommendedName>
</protein>
<accession>A0A9D1E6G7</accession>
<evidence type="ECO:0000256" key="6">
    <source>
        <dbReference type="HAMAP-Rule" id="MF_00972"/>
    </source>
</evidence>
<feature type="domain" description="CMP/dCMP-type deaminase" evidence="7">
    <location>
        <begin position="1"/>
        <end position="125"/>
    </location>
</feature>
<evidence type="ECO:0000259" key="7">
    <source>
        <dbReference type="PROSITE" id="PS51747"/>
    </source>
</evidence>
<evidence type="ECO:0000256" key="1">
    <source>
        <dbReference type="ARBA" id="ARBA00022694"/>
    </source>
</evidence>
<proteinExistence type="inferred from homology"/>
<dbReference type="GO" id="GO:0008270">
    <property type="term" value="F:zinc ion binding"/>
    <property type="evidence" value="ECO:0007669"/>
    <property type="project" value="UniProtKB-UniRule"/>
</dbReference>
<evidence type="ECO:0000313" key="8">
    <source>
        <dbReference type="EMBL" id="HIR66959.1"/>
    </source>
</evidence>
<feature type="binding site" evidence="6">
    <location>
        <position position="51"/>
    </location>
    <ligand>
        <name>Zn(2+)</name>
        <dbReference type="ChEBI" id="CHEBI:29105"/>
        <note>catalytic</note>
    </ligand>
</feature>
<keyword evidence="4 6" id="KW-0862">Zinc</keyword>
<comment type="function">
    <text evidence="6">Catalyzes the deamination of adenosine to inosine at the wobble position 34 of tRNA(Arg2).</text>
</comment>
<dbReference type="Gene3D" id="3.40.140.10">
    <property type="entry name" value="Cytidine Deaminase, domain 2"/>
    <property type="match status" value="1"/>
</dbReference>
<dbReference type="EC" id="3.5.4.33" evidence="6"/>
<gene>
    <name evidence="6" type="primary">tadA</name>
    <name evidence="8" type="ORF">IAB94_02790</name>
</gene>
<comment type="catalytic activity">
    <reaction evidence="5 6">
        <text>adenosine(34) in tRNA + H2O + H(+) = inosine(34) in tRNA + NH4(+)</text>
        <dbReference type="Rhea" id="RHEA:43168"/>
        <dbReference type="Rhea" id="RHEA-COMP:10373"/>
        <dbReference type="Rhea" id="RHEA-COMP:10374"/>
        <dbReference type="ChEBI" id="CHEBI:15377"/>
        <dbReference type="ChEBI" id="CHEBI:15378"/>
        <dbReference type="ChEBI" id="CHEBI:28938"/>
        <dbReference type="ChEBI" id="CHEBI:74411"/>
        <dbReference type="ChEBI" id="CHEBI:82852"/>
        <dbReference type="EC" id="3.5.4.33"/>
    </reaction>
</comment>
<comment type="subunit">
    <text evidence="6">Homodimer.</text>
</comment>
<dbReference type="GO" id="GO:0002100">
    <property type="term" value="P:tRNA wobble adenosine to inosine editing"/>
    <property type="evidence" value="ECO:0007669"/>
    <property type="project" value="UniProtKB-UniRule"/>
</dbReference>
<comment type="caution">
    <text evidence="8">The sequence shown here is derived from an EMBL/GenBank/DDBJ whole genome shotgun (WGS) entry which is preliminary data.</text>
</comment>